<keyword evidence="7 11" id="KW-0812">Transmembrane</keyword>
<dbReference type="EMBL" id="SIDB01000001">
    <property type="protein sequence ID" value="KAI3437802.1"/>
    <property type="molecule type" value="Genomic_DNA"/>
</dbReference>
<evidence type="ECO:0000256" key="10">
    <source>
        <dbReference type="ARBA" id="ARBA00023136"/>
    </source>
</evidence>
<keyword evidence="10 11" id="KW-0472">Membrane</keyword>
<feature type="transmembrane region" description="Helical" evidence="11">
    <location>
        <begin position="328"/>
        <end position="346"/>
    </location>
</feature>
<evidence type="ECO:0000256" key="7">
    <source>
        <dbReference type="ARBA" id="ARBA00022692"/>
    </source>
</evidence>
<feature type="transmembrane region" description="Helical" evidence="11">
    <location>
        <begin position="223"/>
        <end position="242"/>
    </location>
</feature>
<dbReference type="PANTHER" id="PTHR43009:SF10">
    <property type="entry name" value="HOMOGENTISATE SOLANESYLTRANSFERASE, CHLOROPLASTIC"/>
    <property type="match status" value="1"/>
</dbReference>
<keyword evidence="8" id="KW-0809">Transit peptide</keyword>
<dbReference type="NCBIfam" id="NF009525">
    <property type="entry name" value="PRK12887.1"/>
    <property type="match status" value="1"/>
</dbReference>
<dbReference type="GO" id="GO:0009507">
    <property type="term" value="C:chloroplast"/>
    <property type="evidence" value="ECO:0007669"/>
    <property type="project" value="UniProtKB-SubCell"/>
</dbReference>
<feature type="transmembrane region" description="Helical" evidence="11">
    <location>
        <begin position="193"/>
        <end position="211"/>
    </location>
</feature>
<keyword evidence="9 11" id="KW-1133">Transmembrane helix</keyword>
<dbReference type="InterPro" id="IPR000537">
    <property type="entry name" value="UbiA_prenyltransferase"/>
</dbReference>
<evidence type="ECO:0000313" key="12">
    <source>
        <dbReference type="EMBL" id="KAI3437802.1"/>
    </source>
</evidence>
<reference evidence="12" key="1">
    <citation type="journal article" date="2019" name="Plant J.">
        <title>Chlorella vulgaris genome assembly and annotation reveals the molecular basis for metabolic acclimation to high light conditions.</title>
        <authorList>
            <person name="Cecchin M."/>
            <person name="Marcolungo L."/>
            <person name="Rossato M."/>
            <person name="Girolomoni L."/>
            <person name="Cosentino E."/>
            <person name="Cuine S."/>
            <person name="Li-Beisson Y."/>
            <person name="Delledonne M."/>
            <person name="Ballottari M."/>
        </authorList>
    </citation>
    <scope>NUCLEOTIDE SEQUENCE</scope>
    <source>
        <strain evidence="12">211/11P</strain>
    </source>
</reference>
<dbReference type="Pfam" id="PF01040">
    <property type="entry name" value="UbiA"/>
    <property type="match status" value="1"/>
</dbReference>
<gene>
    <name evidence="12" type="ORF">D9Q98_000249</name>
</gene>
<keyword evidence="6" id="KW-0808">Transferase</keyword>
<dbReference type="CDD" id="cd13960">
    <property type="entry name" value="PT_UbiA_HPT1"/>
    <property type="match status" value="1"/>
</dbReference>
<keyword evidence="4" id="KW-0150">Chloroplast</keyword>
<evidence type="ECO:0000256" key="8">
    <source>
        <dbReference type="ARBA" id="ARBA00022946"/>
    </source>
</evidence>
<evidence type="ECO:0000256" key="6">
    <source>
        <dbReference type="ARBA" id="ARBA00022679"/>
    </source>
</evidence>
<feature type="transmembrane region" description="Helical" evidence="11">
    <location>
        <begin position="302"/>
        <end position="322"/>
    </location>
</feature>
<reference evidence="12" key="2">
    <citation type="submission" date="2020-11" db="EMBL/GenBank/DDBJ databases">
        <authorList>
            <person name="Cecchin M."/>
            <person name="Marcolungo L."/>
            <person name="Rossato M."/>
            <person name="Girolomoni L."/>
            <person name="Cosentino E."/>
            <person name="Cuine S."/>
            <person name="Li-Beisson Y."/>
            <person name="Delledonne M."/>
            <person name="Ballottari M."/>
        </authorList>
    </citation>
    <scope>NUCLEOTIDE SEQUENCE</scope>
    <source>
        <strain evidence="12">211/11P</strain>
        <tissue evidence="12">Whole cell</tissue>
    </source>
</reference>
<evidence type="ECO:0000256" key="1">
    <source>
        <dbReference type="ARBA" id="ARBA00004141"/>
    </source>
</evidence>
<comment type="similarity">
    <text evidence="3">Belongs to the UbiA prenyltransferase family.</text>
</comment>
<protein>
    <submittedName>
        <fullName evidence="12">Uncharacterized protein</fullName>
    </submittedName>
</protein>
<feature type="transmembrane region" description="Helical" evidence="11">
    <location>
        <begin position="129"/>
        <end position="150"/>
    </location>
</feature>
<evidence type="ECO:0000256" key="11">
    <source>
        <dbReference type="SAM" id="Phobius"/>
    </source>
</evidence>
<feature type="transmembrane region" description="Helical" evidence="11">
    <location>
        <begin position="162"/>
        <end position="187"/>
    </location>
</feature>
<dbReference type="OrthoDB" id="1502398at2759"/>
<keyword evidence="13" id="KW-1185">Reference proteome</keyword>
<evidence type="ECO:0000256" key="9">
    <source>
        <dbReference type="ARBA" id="ARBA00022989"/>
    </source>
</evidence>
<keyword evidence="5" id="KW-0934">Plastid</keyword>
<dbReference type="PANTHER" id="PTHR43009">
    <property type="entry name" value="HOMOGENTISATE SOLANESYLTRANSFERASE, CHLOROPLASTIC"/>
    <property type="match status" value="1"/>
</dbReference>
<feature type="transmembrane region" description="Helical" evidence="11">
    <location>
        <begin position="366"/>
        <end position="384"/>
    </location>
</feature>
<evidence type="ECO:0000256" key="5">
    <source>
        <dbReference type="ARBA" id="ARBA00022640"/>
    </source>
</evidence>
<comment type="caution">
    <text evidence="12">The sequence shown here is derived from an EMBL/GenBank/DDBJ whole genome shotgun (WGS) entry which is preliminary data.</text>
</comment>
<dbReference type="GO" id="GO:0004659">
    <property type="term" value="F:prenyltransferase activity"/>
    <property type="evidence" value="ECO:0007669"/>
    <property type="project" value="InterPro"/>
</dbReference>
<dbReference type="InterPro" id="IPR044502">
    <property type="entry name" value="AtHST-like"/>
</dbReference>
<dbReference type="InterPro" id="IPR044878">
    <property type="entry name" value="UbiA_sf"/>
</dbReference>
<dbReference type="Proteomes" id="UP001055712">
    <property type="component" value="Unassembled WGS sequence"/>
</dbReference>
<evidence type="ECO:0000256" key="3">
    <source>
        <dbReference type="ARBA" id="ARBA00005985"/>
    </source>
</evidence>
<organism evidence="12 13">
    <name type="scientific">Chlorella vulgaris</name>
    <name type="common">Green alga</name>
    <dbReference type="NCBI Taxonomy" id="3077"/>
    <lineage>
        <taxon>Eukaryota</taxon>
        <taxon>Viridiplantae</taxon>
        <taxon>Chlorophyta</taxon>
        <taxon>core chlorophytes</taxon>
        <taxon>Trebouxiophyceae</taxon>
        <taxon>Chlorellales</taxon>
        <taxon>Chlorellaceae</taxon>
        <taxon>Chlorella clade</taxon>
        <taxon>Chlorella</taxon>
    </lineage>
</organism>
<sequence length="385" mass="41378">MQHQSLPRASALLAAPSRPCRPLIAAARSQRQQRHVVPDQPQGQHWAAAQPRPCCWRRSSSVVASAAAGAGALEPEPSAAQKVIAFKDAFWKFLRPHTIRGTILGSTAVTSIALLENTGLIDWALLPRALLGVVALLCGNGYIVGINQIYDVDIDSVNKPFLPVAAGEMSTGTAWLLCVALAAGGIAITSTNFGSLITALYSFGLFLGTIYSVPPLRLKRSAVAAFMIIATVRGFLLNFGVYHAARAALGLPFIWNPSITFITCFVTVFATVIAITKDLPDIEGDKQFGIETFATRMGVRRIAFLGTSLLLANYAGAIAAAVRLPAVFNMWTMGLGHAVLGAVLLYKTVKLDAAKYSPQAIKDYYAAIWLNFYCEYLLLPFLGLH</sequence>
<dbReference type="GO" id="GO:0016020">
    <property type="term" value="C:membrane"/>
    <property type="evidence" value="ECO:0007669"/>
    <property type="project" value="UniProtKB-SubCell"/>
</dbReference>
<evidence type="ECO:0000256" key="4">
    <source>
        <dbReference type="ARBA" id="ARBA00022528"/>
    </source>
</evidence>
<proteinExistence type="inferred from homology"/>
<feature type="transmembrane region" description="Helical" evidence="11">
    <location>
        <begin position="254"/>
        <end position="276"/>
    </location>
</feature>
<comment type="subcellular location">
    <subcellularLocation>
        <location evidence="1">Membrane</location>
        <topology evidence="1">Multi-pass membrane protein</topology>
    </subcellularLocation>
    <subcellularLocation>
        <location evidence="2">Plastid</location>
        <location evidence="2">Chloroplast</location>
    </subcellularLocation>
</comment>
<evidence type="ECO:0000256" key="2">
    <source>
        <dbReference type="ARBA" id="ARBA00004229"/>
    </source>
</evidence>
<dbReference type="Gene3D" id="1.10.357.140">
    <property type="entry name" value="UbiA prenyltransferase"/>
    <property type="match status" value="1"/>
</dbReference>
<dbReference type="AlphaFoldDB" id="A0A9D4TXW1"/>
<evidence type="ECO:0000313" key="13">
    <source>
        <dbReference type="Proteomes" id="UP001055712"/>
    </source>
</evidence>
<name>A0A9D4TXW1_CHLVU</name>
<accession>A0A9D4TXW1</accession>